<evidence type="ECO:0000256" key="8">
    <source>
        <dbReference type="ARBA" id="ARBA00023163"/>
    </source>
</evidence>
<evidence type="ECO:0000256" key="2">
    <source>
        <dbReference type="ARBA" id="ARBA00004496"/>
    </source>
</evidence>
<proteinExistence type="inferred from homology"/>
<evidence type="ECO:0000256" key="1">
    <source>
        <dbReference type="ARBA" id="ARBA00004123"/>
    </source>
</evidence>
<comment type="subcellular location">
    <subcellularLocation>
        <location evidence="2">Cytoplasm</location>
    </subcellularLocation>
    <subcellularLocation>
        <location evidence="1">Nucleus</location>
    </subcellularLocation>
</comment>
<dbReference type="GO" id="GO:0030014">
    <property type="term" value="C:CCR4-NOT complex"/>
    <property type="evidence" value="ECO:0007669"/>
    <property type="project" value="InterPro"/>
</dbReference>
<evidence type="ECO:0000256" key="7">
    <source>
        <dbReference type="ARBA" id="ARBA00023158"/>
    </source>
</evidence>
<dbReference type="OrthoDB" id="10265389at2759"/>
<dbReference type="EMBL" id="JADBJN010000003">
    <property type="protein sequence ID" value="KAG5670809.1"/>
    <property type="molecule type" value="Genomic_DNA"/>
</dbReference>
<gene>
    <name evidence="10" type="ORF">PVAND_001047</name>
</gene>
<comment type="caution">
    <text evidence="10">The sequence shown here is derived from an EMBL/GenBank/DDBJ whole genome shotgun (WGS) entry which is preliminary data.</text>
</comment>
<keyword evidence="8" id="KW-0804">Transcription</keyword>
<dbReference type="Proteomes" id="UP001107558">
    <property type="component" value="Chromosome 3"/>
</dbReference>
<evidence type="ECO:0000313" key="11">
    <source>
        <dbReference type="Proteomes" id="UP001107558"/>
    </source>
</evidence>
<dbReference type="Pfam" id="PF10155">
    <property type="entry name" value="CNOT11"/>
    <property type="match status" value="1"/>
</dbReference>
<keyword evidence="9" id="KW-0539">Nucleus</keyword>
<name>A0A9J6BLR0_POLVA</name>
<dbReference type="PANTHER" id="PTHR15975">
    <property type="entry name" value="CCR4-NOT TRANSCRIPTION COMPLEX SUBUNIT 11"/>
    <property type="match status" value="1"/>
</dbReference>
<evidence type="ECO:0000313" key="10">
    <source>
        <dbReference type="EMBL" id="KAG5670809.1"/>
    </source>
</evidence>
<protein>
    <recommendedName>
        <fullName evidence="4">CCR4-NOT transcription complex subunit 11</fullName>
    </recommendedName>
</protein>
<dbReference type="GO" id="GO:0031047">
    <property type="term" value="P:regulatory ncRNA-mediated gene silencing"/>
    <property type="evidence" value="ECO:0007669"/>
    <property type="project" value="UniProtKB-KW"/>
</dbReference>
<dbReference type="PANTHER" id="PTHR15975:SF0">
    <property type="entry name" value="CCR4-NOT TRANSCRIPTION COMPLEX SUBUNIT 11"/>
    <property type="match status" value="1"/>
</dbReference>
<keyword evidence="6" id="KW-0805">Transcription regulation</keyword>
<evidence type="ECO:0000256" key="4">
    <source>
        <dbReference type="ARBA" id="ARBA00014872"/>
    </source>
</evidence>
<accession>A0A9J6BLR0</accession>
<keyword evidence="5" id="KW-0963">Cytoplasm</keyword>
<dbReference type="AlphaFoldDB" id="A0A9J6BLR0"/>
<organism evidence="10 11">
    <name type="scientific">Polypedilum vanderplanki</name>
    <name type="common">Sleeping chironomid midge</name>
    <dbReference type="NCBI Taxonomy" id="319348"/>
    <lineage>
        <taxon>Eukaryota</taxon>
        <taxon>Metazoa</taxon>
        <taxon>Ecdysozoa</taxon>
        <taxon>Arthropoda</taxon>
        <taxon>Hexapoda</taxon>
        <taxon>Insecta</taxon>
        <taxon>Pterygota</taxon>
        <taxon>Neoptera</taxon>
        <taxon>Endopterygota</taxon>
        <taxon>Diptera</taxon>
        <taxon>Nematocera</taxon>
        <taxon>Chironomoidea</taxon>
        <taxon>Chironomidae</taxon>
        <taxon>Chironominae</taxon>
        <taxon>Polypedilum</taxon>
        <taxon>Polypedilum</taxon>
    </lineage>
</organism>
<sequence>MHRSPLPILADFLFLHNLLNEKSLDHMSFESVSAHVQKKFQKNDLISVGSLLCFLIKNNDLAETNNRLVAYYLLYDIFRNDNDFDSGSPRDSPFIYFLFQVIESKDPNFKLTQVERNFIIQLLASGTKDLCKQTPHHIRQTDLLKIPFDLTAVRKMCMDKDKEIPANVKSNVMNVLSAPVKSEVTDSAIRELMEGLFRRDTPLKSVFGPQFMTIAPPLLPCDTDEIVWFDPNSNKFRPIQDNETIASSQSTETEIEKLVATAFKQALTLHDQKILENELEKDKELVNHIGLTPAKLSDLVENNPLIAIKCLLMLMNSVQITEYLRALVNMEMSLHSVEVVNRLTTVVELPSEFIHLYISNCISTCEGIQDKFLQNRLVRLLCVFLQSLIRKKIINVKELFIEVEAFCVEFSRIREAADLYKLCKSL</sequence>
<evidence type="ECO:0000256" key="6">
    <source>
        <dbReference type="ARBA" id="ARBA00023015"/>
    </source>
</evidence>
<evidence type="ECO:0000256" key="5">
    <source>
        <dbReference type="ARBA" id="ARBA00022490"/>
    </source>
</evidence>
<dbReference type="GO" id="GO:0005737">
    <property type="term" value="C:cytoplasm"/>
    <property type="evidence" value="ECO:0007669"/>
    <property type="project" value="UniProtKB-SubCell"/>
</dbReference>
<keyword evidence="7" id="KW-0943">RNA-mediated gene silencing</keyword>
<dbReference type="InterPro" id="IPR019312">
    <property type="entry name" value="CNOT11"/>
</dbReference>
<dbReference type="GO" id="GO:0005634">
    <property type="term" value="C:nucleus"/>
    <property type="evidence" value="ECO:0007669"/>
    <property type="project" value="UniProtKB-SubCell"/>
</dbReference>
<keyword evidence="11" id="KW-1185">Reference proteome</keyword>
<comment type="similarity">
    <text evidence="3">Belongs to the CNOT11 family.</text>
</comment>
<reference evidence="10" key="1">
    <citation type="submission" date="2021-03" db="EMBL/GenBank/DDBJ databases">
        <title>Chromosome level genome of the anhydrobiotic midge Polypedilum vanderplanki.</title>
        <authorList>
            <person name="Yoshida Y."/>
            <person name="Kikawada T."/>
            <person name="Gusev O."/>
        </authorList>
    </citation>
    <scope>NUCLEOTIDE SEQUENCE</scope>
    <source>
        <strain evidence="10">NIAS01</strain>
        <tissue evidence="10">Whole body or cell culture</tissue>
    </source>
</reference>
<evidence type="ECO:0000256" key="3">
    <source>
        <dbReference type="ARBA" id="ARBA00008030"/>
    </source>
</evidence>
<evidence type="ECO:0000256" key="9">
    <source>
        <dbReference type="ARBA" id="ARBA00023242"/>
    </source>
</evidence>